<protein>
    <recommendedName>
        <fullName evidence="2">HTH cro/C1-type domain-containing protein</fullName>
    </recommendedName>
</protein>
<dbReference type="AlphaFoldDB" id="A0A9W6FBR5"/>
<feature type="domain" description="HTH cro/C1-type" evidence="2">
    <location>
        <begin position="458"/>
        <end position="512"/>
    </location>
</feature>
<evidence type="ECO:0000313" key="3">
    <source>
        <dbReference type="EMBL" id="GLC62671.1"/>
    </source>
</evidence>
<dbReference type="PANTHER" id="PTHR43236">
    <property type="entry name" value="ANTITOXIN HIGA1"/>
    <property type="match status" value="1"/>
</dbReference>
<dbReference type="InterPro" id="IPR001387">
    <property type="entry name" value="Cro/C1-type_HTH"/>
</dbReference>
<dbReference type="PANTHER" id="PTHR43236:SF1">
    <property type="entry name" value="BLL7220 PROTEIN"/>
    <property type="match status" value="1"/>
</dbReference>
<evidence type="ECO:0000313" key="5">
    <source>
        <dbReference type="Proteomes" id="UP001165080"/>
    </source>
</evidence>
<dbReference type="Pfam" id="PF01381">
    <property type="entry name" value="HTH_3"/>
    <property type="match status" value="1"/>
</dbReference>
<keyword evidence="5" id="KW-1185">Reference proteome</keyword>
<proteinExistence type="inferred from homology"/>
<name>A0A9W6FBR5_9CHLO</name>
<dbReference type="EMBL" id="BRXU01000068">
    <property type="protein sequence ID" value="GLC62671.1"/>
    <property type="molecule type" value="Genomic_DNA"/>
</dbReference>
<dbReference type="PROSITE" id="PS50943">
    <property type="entry name" value="HTH_CROC1"/>
    <property type="match status" value="1"/>
</dbReference>
<dbReference type="GO" id="GO:0003677">
    <property type="term" value="F:DNA binding"/>
    <property type="evidence" value="ECO:0007669"/>
    <property type="project" value="InterPro"/>
</dbReference>
<evidence type="ECO:0000313" key="4">
    <source>
        <dbReference type="EMBL" id="GLC62701.1"/>
    </source>
</evidence>
<evidence type="ECO:0000259" key="2">
    <source>
        <dbReference type="PROSITE" id="PS50943"/>
    </source>
</evidence>
<dbReference type="InterPro" id="IPR010982">
    <property type="entry name" value="Lambda_DNA-bd_dom_sf"/>
</dbReference>
<evidence type="ECO:0000256" key="1">
    <source>
        <dbReference type="ARBA" id="ARBA00007227"/>
    </source>
</evidence>
<comment type="caution">
    <text evidence="4">The sequence shown here is derived from an EMBL/GenBank/DDBJ whole genome shotgun (WGS) entry which is preliminary data.</text>
</comment>
<dbReference type="SMART" id="SM00530">
    <property type="entry name" value="HTH_XRE"/>
    <property type="match status" value="2"/>
</dbReference>
<accession>A0A9W6FBR5</accession>
<dbReference type="CDD" id="cd00093">
    <property type="entry name" value="HTH_XRE"/>
    <property type="match status" value="1"/>
</dbReference>
<dbReference type="InterPro" id="IPR025668">
    <property type="entry name" value="Tnp_DDE_dom"/>
</dbReference>
<reference evidence="4" key="1">
    <citation type="submission" date="2022-08" db="EMBL/GenBank/DDBJ databases">
        <authorList>
            <person name="Takahashi K."/>
            <person name="Suzuki S."/>
            <person name="Kawachi M."/>
            <person name="Higashiyama T."/>
            <person name="Nozaki H."/>
        </authorList>
    </citation>
    <scope>NUCLEOTIDE SEQUENCE</scope>
    <source>
        <strain evidence="4">NIES-4479</strain>
    </source>
</reference>
<dbReference type="Pfam" id="PF06114">
    <property type="entry name" value="Peptidase_M78"/>
    <property type="match status" value="1"/>
</dbReference>
<dbReference type="InterPro" id="IPR010359">
    <property type="entry name" value="IrrE_HExxH"/>
</dbReference>
<gene>
    <name evidence="4" type="primary">PLESTB003841</name>
    <name evidence="3" type="synonym">PLESTB003809</name>
    <name evidence="3" type="ORF">PLESTB_001926200</name>
    <name evidence="4" type="ORF">PLESTB_001929400</name>
</gene>
<sequence>MMPSSSVLVGLGKALGVSLDFLMSGQVAELSGVEFRKHSATSARDRAHAEALVIEKLEDYLDIEDILGLEKPADPFVEVRCDAVGSPDEIEHKARELRRKWELGNDPIPSITDLLERKGVKVIEADLPERFDGLACAVKRTGGKPDTEVVVISSRTNIERKRFNLAHELAHRVIKDVAGPANMKLEKAMHRFAGAFLAPADHLRKEVGEDRHGITYHELIRLKQFYGMSAAAMLIRLRDVGLLPEPTVDYAFRTYARAWRTDEPSPIEDGQGLGAFEKPLRFERLVYRALAEEMISPVRAAQLLKEWAVLDAGIAIYDLPPERVAEAFAIKATIPRLSANDCFCLVTTRCHDGAILLTGDGLLRGVAADDGRRVHGVLWVIDELKRLALCGDDILAAALELWRDDPTADVASMAQISLPTLRALERGEGGVHALVAVMAVLGLRWGWAPDRAQAAAMLAARRRAKGLSQAELATRIGVSRPSVIALERDLGATVATVLKAAKLLGMGSVVRAAPSGRGGLVPAKNAPARDLVMTPPELAAAVIGHFAPGLSGRVLDPARGQGAFHDGFPAHLDRHWCEIGEGRDFFDWHQPVDWAFAAEFIEDVQRSKHLAVVAVLVQHLAGPSLGNAQLTADMVNTGPAASGAQKFPRAASVRISLSNGDLLLDRFFLVTSISRFQMKGQALLDHYRQRGKAEGHMGELMDVLSPALSSTNRAKTHLRGKKPKSVTPPIDAFACNEVRLLVAMLAYQIMHVARRAMARATKAPWSLRRLRERVLRAGARLIISARRMTLILAATAAPYWAAIWPQIQMLRGADP</sequence>
<dbReference type="Proteomes" id="UP001165080">
    <property type="component" value="Unassembled WGS sequence"/>
</dbReference>
<dbReference type="InterPro" id="IPR052345">
    <property type="entry name" value="Rad_response_metalloprotease"/>
</dbReference>
<dbReference type="Gene3D" id="1.10.260.40">
    <property type="entry name" value="lambda repressor-like DNA-binding domains"/>
    <property type="match status" value="1"/>
</dbReference>
<dbReference type="EMBL" id="BRXU01000068">
    <property type="protein sequence ID" value="GLC62701.1"/>
    <property type="molecule type" value="Genomic_DNA"/>
</dbReference>
<organism evidence="4 5">
    <name type="scientific">Pleodorina starrii</name>
    <dbReference type="NCBI Taxonomy" id="330485"/>
    <lineage>
        <taxon>Eukaryota</taxon>
        <taxon>Viridiplantae</taxon>
        <taxon>Chlorophyta</taxon>
        <taxon>core chlorophytes</taxon>
        <taxon>Chlorophyceae</taxon>
        <taxon>CS clade</taxon>
        <taxon>Chlamydomonadales</taxon>
        <taxon>Volvocaceae</taxon>
        <taxon>Pleodorina</taxon>
    </lineage>
</organism>
<dbReference type="Gene3D" id="1.10.10.2910">
    <property type="match status" value="1"/>
</dbReference>
<comment type="similarity">
    <text evidence="1">Belongs to the short-chain fatty acyl-CoA assimilation regulator (ScfR) family.</text>
</comment>
<reference evidence="4 5" key="2">
    <citation type="journal article" date="2023" name="Commun. Biol.">
        <title>Reorganization of the ancestral sex-determining regions during the evolution of trioecy in Pleodorina starrii.</title>
        <authorList>
            <person name="Takahashi K."/>
            <person name="Suzuki S."/>
            <person name="Kawai-Toyooka H."/>
            <person name="Yamamoto K."/>
            <person name="Hamaji T."/>
            <person name="Ootsuki R."/>
            <person name="Yamaguchi H."/>
            <person name="Kawachi M."/>
            <person name="Higashiyama T."/>
            <person name="Nozaki H."/>
        </authorList>
    </citation>
    <scope>NUCLEOTIDE SEQUENCE [LARGE SCALE GENOMIC DNA]</scope>
    <source>
        <strain evidence="4 5">NIES-4479</strain>
    </source>
</reference>
<dbReference type="Pfam" id="PF13701">
    <property type="entry name" value="DDE_Tnp_1_4"/>
    <property type="match status" value="1"/>
</dbReference>
<dbReference type="SUPFAM" id="SSF47413">
    <property type="entry name" value="lambda repressor-like DNA-binding domains"/>
    <property type="match status" value="1"/>
</dbReference>